<evidence type="ECO:0000313" key="1">
    <source>
        <dbReference type="EMBL" id="CAD8896116.1"/>
    </source>
</evidence>
<proteinExistence type="predicted"/>
<reference evidence="1" key="1">
    <citation type="submission" date="2021-01" db="EMBL/GenBank/DDBJ databases">
        <authorList>
            <person name="Corre E."/>
            <person name="Pelletier E."/>
            <person name="Niang G."/>
            <person name="Scheremetjew M."/>
            <person name="Finn R."/>
            <person name="Kale V."/>
            <person name="Holt S."/>
            <person name="Cochrane G."/>
            <person name="Meng A."/>
            <person name="Brown T."/>
            <person name="Cohen L."/>
        </authorList>
    </citation>
    <scope>NUCLEOTIDE SEQUENCE</scope>
    <source>
        <strain evidence="1">308</strain>
    </source>
</reference>
<evidence type="ECO:0008006" key="2">
    <source>
        <dbReference type="Google" id="ProtNLM"/>
    </source>
</evidence>
<sequence length="199" mass="23559">MISNILRRTPLKTFIIPGDNDWNDCPYPDEAMRYWMKYFNRFDKNWNTKFFPGVNRHWIVTQNWSFKLRHCLFVGLNLVGGDVNDKDEWNLRLQENIGFVQYRLRLVSWYINTVVIFGHTALRENVSIFFDGLVETARLYPHISFLYVHGDGHYWISDFPWKDAPNLGRVQLDKGALAPPVLISVKSTGGWPFEFNRRL</sequence>
<dbReference type="AlphaFoldDB" id="A0A7S1BRZ3"/>
<organism evidence="1">
    <name type="scientific">Corethron hystrix</name>
    <dbReference type="NCBI Taxonomy" id="216773"/>
    <lineage>
        <taxon>Eukaryota</taxon>
        <taxon>Sar</taxon>
        <taxon>Stramenopiles</taxon>
        <taxon>Ochrophyta</taxon>
        <taxon>Bacillariophyta</taxon>
        <taxon>Coscinodiscophyceae</taxon>
        <taxon>Corethrophycidae</taxon>
        <taxon>Corethrales</taxon>
        <taxon>Corethraceae</taxon>
        <taxon>Corethron</taxon>
    </lineage>
</organism>
<accession>A0A7S1BRZ3</accession>
<protein>
    <recommendedName>
        <fullName evidence="2">Calcineurin-like phosphoesterase domain-containing protein</fullName>
    </recommendedName>
</protein>
<name>A0A7S1BRZ3_9STRA</name>
<gene>
    <name evidence="1" type="ORF">CHYS00102_LOCUS23330</name>
</gene>
<dbReference type="EMBL" id="HBFR01032145">
    <property type="protein sequence ID" value="CAD8896116.1"/>
    <property type="molecule type" value="Transcribed_RNA"/>
</dbReference>